<sequence>MDTLVLDAVGVSVLDALWILIPTGLFIGFGWWMVKWLGKEFPKEVAYGEEYPKWLQPPSETNSGTIPPHWAVIRGGKRGHKMAPRPRRKMERHHSSS</sequence>
<comment type="caution">
    <text evidence="3">The sequence shown here is derived from an EMBL/GenBank/DDBJ whole genome shotgun (WGS) entry which is preliminary data.</text>
</comment>
<reference evidence="3 4" key="1">
    <citation type="journal article" date="2014" name="BMC Genomics">
        <title>Comparison of environmental and isolate Sulfobacillus genomes reveals diverse carbon, sulfur, nitrogen, and hydrogen metabolisms.</title>
        <authorList>
            <person name="Justice N.B."/>
            <person name="Norman A."/>
            <person name="Brown C.T."/>
            <person name="Singh A."/>
            <person name="Thomas B.C."/>
            <person name="Banfield J.F."/>
        </authorList>
    </citation>
    <scope>NUCLEOTIDE SEQUENCE [LARGE SCALE GENOMIC DNA]</scope>
    <source>
        <strain evidence="3">AMDSBA5</strain>
    </source>
</reference>
<proteinExistence type="predicted"/>
<evidence type="ECO:0000313" key="4">
    <source>
        <dbReference type="Proteomes" id="UP000242705"/>
    </source>
</evidence>
<feature type="transmembrane region" description="Helical" evidence="2">
    <location>
        <begin position="16"/>
        <end position="34"/>
    </location>
</feature>
<keyword evidence="2" id="KW-0812">Transmembrane</keyword>
<gene>
    <name evidence="3" type="ORF">C7B47_07155</name>
</gene>
<organism evidence="3 4">
    <name type="scientific">Sulfobacillus thermosulfidooxidans</name>
    <dbReference type="NCBI Taxonomy" id="28034"/>
    <lineage>
        <taxon>Bacteria</taxon>
        <taxon>Bacillati</taxon>
        <taxon>Bacillota</taxon>
        <taxon>Clostridia</taxon>
        <taxon>Eubacteriales</taxon>
        <taxon>Clostridiales Family XVII. Incertae Sedis</taxon>
        <taxon>Sulfobacillus</taxon>
    </lineage>
</organism>
<dbReference type="AlphaFoldDB" id="A0A1R0IMH4"/>
<evidence type="ECO:0000313" key="3">
    <source>
        <dbReference type="EMBL" id="PSR27860.1"/>
    </source>
</evidence>
<feature type="compositionally biased region" description="Basic residues" evidence="1">
    <location>
        <begin position="75"/>
        <end position="97"/>
    </location>
</feature>
<dbReference type="RefSeq" id="WP_020376356.1">
    <property type="nucleotide sequence ID" value="NZ_MDZD01000032.1"/>
</dbReference>
<evidence type="ECO:0000256" key="1">
    <source>
        <dbReference type="SAM" id="MobiDB-lite"/>
    </source>
</evidence>
<keyword evidence="2" id="KW-0472">Membrane</keyword>
<name>A0A1R0IMH4_SULTH</name>
<protein>
    <submittedName>
        <fullName evidence="3">Uncharacterized protein</fullName>
    </submittedName>
</protein>
<dbReference type="Proteomes" id="UP000242705">
    <property type="component" value="Unassembled WGS sequence"/>
</dbReference>
<dbReference type="EMBL" id="PXYX01000010">
    <property type="protein sequence ID" value="PSR27860.1"/>
    <property type="molecule type" value="Genomic_DNA"/>
</dbReference>
<feature type="region of interest" description="Disordered" evidence="1">
    <location>
        <begin position="58"/>
        <end position="97"/>
    </location>
</feature>
<accession>A0A1R0IMH4</accession>
<keyword evidence="2" id="KW-1133">Transmembrane helix</keyword>
<evidence type="ECO:0000256" key="2">
    <source>
        <dbReference type="SAM" id="Phobius"/>
    </source>
</evidence>